<dbReference type="Proteomes" id="UP000257067">
    <property type="component" value="Unassembled WGS sequence"/>
</dbReference>
<dbReference type="Gene3D" id="3.30.300.20">
    <property type="match status" value="1"/>
</dbReference>
<comment type="subunit">
    <text evidence="2">Monomer. Binds 30S ribosomal subunits, but not 50S ribosomal subunits or 70S ribosomes.</text>
</comment>
<proteinExistence type="inferred from homology"/>
<dbReference type="RefSeq" id="WP_104723690.1">
    <property type="nucleotide sequence ID" value="NZ_FZNE01000002.1"/>
</dbReference>
<reference evidence="3 4" key="1">
    <citation type="submission" date="2018-04" db="EMBL/GenBank/DDBJ databases">
        <title>Novel Campyloabacter and Helicobacter Species and Strains.</title>
        <authorList>
            <person name="Mannion A.J."/>
            <person name="Shen Z."/>
            <person name="Fox J.G."/>
        </authorList>
    </citation>
    <scope>NUCLEOTIDE SEQUENCE [LARGE SCALE GENOMIC DNA]</scope>
    <source>
        <strain evidence="3 4">ATCC 700242</strain>
    </source>
</reference>
<comment type="function">
    <text evidence="2">One of several proteins that assist in the late maturation steps of the functional core of the 30S ribosomal subunit. Associates with free 30S ribosomal subunits (but not with 30S subunits that are part of 70S ribosomes or polysomes). Required for efficient processing of 16S rRNA. May interact with the 5'-terminal helix region of 16S rRNA.</text>
</comment>
<keyword evidence="1 2" id="KW-0690">Ribosome biogenesis</keyword>
<sequence>MSDIKLQRSQSLLLELVTEALGMLSNPTLNSLSITQVICSRGKYNAEVFIEGSDFSAEEKVLILKELKKAEGILREHILSSSGWFKCPKLNFKFDDSLKSVNSLDKIFAQITQEREG</sequence>
<dbReference type="NCBIfam" id="TIGR00082">
    <property type="entry name" value="rbfA"/>
    <property type="match status" value="1"/>
</dbReference>
<dbReference type="HAMAP" id="MF_00003">
    <property type="entry name" value="RbfA"/>
    <property type="match status" value="1"/>
</dbReference>
<name>A0A3D8IY23_9HELI</name>
<protein>
    <recommendedName>
        <fullName evidence="2">Ribosome-binding factor A</fullName>
    </recommendedName>
</protein>
<comment type="subcellular location">
    <subcellularLocation>
        <location evidence="2">Cytoplasm</location>
    </subcellularLocation>
</comment>
<dbReference type="EMBL" id="NXLU01000001">
    <property type="protein sequence ID" value="RDU69953.1"/>
    <property type="molecule type" value="Genomic_DNA"/>
</dbReference>
<dbReference type="GO" id="GO:0030490">
    <property type="term" value="P:maturation of SSU-rRNA"/>
    <property type="evidence" value="ECO:0007669"/>
    <property type="project" value="UniProtKB-UniRule"/>
</dbReference>
<evidence type="ECO:0000313" key="3">
    <source>
        <dbReference type="EMBL" id="RDU69953.1"/>
    </source>
</evidence>
<dbReference type="AlphaFoldDB" id="A0A3D8IY23"/>
<comment type="caution">
    <text evidence="3">The sequence shown here is derived from an EMBL/GenBank/DDBJ whole genome shotgun (WGS) entry which is preliminary data.</text>
</comment>
<evidence type="ECO:0000256" key="2">
    <source>
        <dbReference type="HAMAP-Rule" id="MF_00003"/>
    </source>
</evidence>
<gene>
    <name evidence="2" type="primary">rbfA</name>
    <name evidence="3" type="ORF">CQA62_00640</name>
</gene>
<dbReference type="NCBIfam" id="NF001806">
    <property type="entry name" value="PRK00521.3-4"/>
    <property type="match status" value="1"/>
</dbReference>
<dbReference type="Pfam" id="PF02033">
    <property type="entry name" value="RBFA"/>
    <property type="match status" value="1"/>
</dbReference>
<dbReference type="InterPro" id="IPR015946">
    <property type="entry name" value="KH_dom-like_a/b"/>
</dbReference>
<keyword evidence="2" id="KW-0963">Cytoplasm</keyword>
<dbReference type="SUPFAM" id="SSF89919">
    <property type="entry name" value="Ribosome-binding factor A, RbfA"/>
    <property type="match status" value="1"/>
</dbReference>
<dbReference type="OrthoDB" id="5339518at2"/>
<dbReference type="GO" id="GO:0005737">
    <property type="term" value="C:cytoplasm"/>
    <property type="evidence" value="ECO:0007669"/>
    <property type="project" value="UniProtKB-SubCell"/>
</dbReference>
<dbReference type="InterPro" id="IPR023799">
    <property type="entry name" value="RbfA_dom_sf"/>
</dbReference>
<comment type="similarity">
    <text evidence="2">Belongs to the RbfA family.</text>
</comment>
<dbReference type="InterPro" id="IPR000238">
    <property type="entry name" value="RbfA"/>
</dbReference>
<accession>A0A3D8IY23</accession>
<keyword evidence="4" id="KW-1185">Reference proteome</keyword>
<evidence type="ECO:0000313" key="4">
    <source>
        <dbReference type="Proteomes" id="UP000257067"/>
    </source>
</evidence>
<evidence type="ECO:0000256" key="1">
    <source>
        <dbReference type="ARBA" id="ARBA00022517"/>
    </source>
</evidence>
<organism evidence="3 4">
    <name type="scientific">Helicobacter cholecystus</name>
    <dbReference type="NCBI Taxonomy" id="45498"/>
    <lineage>
        <taxon>Bacteria</taxon>
        <taxon>Pseudomonadati</taxon>
        <taxon>Campylobacterota</taxon>
        <taxon>Epsilonproteobacteria</taxon>
        <taxon>Campylobacterales</taxon>
        <taxon>Helicobacteraceae</taxon>
        <taxon>Helicobacter</taxon>
    </lineage>
</organism>